<proteinExistence type="predicted"/>
<name>A0ABS6MWD9_9GAMM</name>
<keyword evidence="2" id="KW-1185">Reference proteome</keyword>
<reference evidence="1 2" key="1">
    <citation type="submission" date="2021-06" db="EMBL/GenBank/DDBJ databases">
        <title>Differences between aerobic and microaerobic xylene degrading microbial communities.</title>
        <authorList>
            <person name="Banerjee S."/>
            <person name="Tancsics A."/>
        </authorList>
    </citation>
    <scope>NUCLEOTIDE SEQUENCE [LARGE SCALE GENOMIC DNA]</scope>
    <source>
        <strain evidence="1 2">MAP12</strain>
    </source>
</reference>
<gene>
    <name evidence="1" type="ORF">KRX52_09905</name>
</gene>
<accession>A0ABS6MWD9</accession>
<organism evidence="1 2">
    <name type="scientific">Geopseudomonas aromaticivorans</name>
    <dbReference type="NCBI Taxonomy" id="2849492"/>
    <lineage>
        <taxon>Bacteria</taxon>
        <taxon>Pseudomonadati</taxon>
        <taxon>Pseudomonadota</taxon>
        <taxon>Gammaproteobacteria</taxon>
        <taxon>Pseudomonadales</taxon>
        <taxon>Pseudomonadaceae</taxon>
        <taxon>Geopseudomonas</taxon>
    </lineage>
</organism>
<protein>
    <submittedName>
        <fullName evidence="1">Uncharacterized protein</fullName>
    </submittedName>
</protein>
<dbReference type="EMBL" id="JAHRGL010000020">
    <property type="protein sequence ID" value="MBV2133115.1"/>
    <property type="molecule type" value="Genomic_DNA"/>
</dbReference>
<sequence length="138" mass="15103">MTGPKSMSDDQFLAAFLDSSMPPAGFDHLGHMRAAWLLLQRRSLEEAVAETCNAIARLATRLGVPGKYNRTLSEALVRLMAHGGASNRALAWPDFLAANADLVGGARLVLARHYSEETLYSEAARERFTPPDRQPLPL</sequence>
<evidence type="ECO:0000313" key="1">
    <source>
        <dbReference type="EMBL" id="MBV2133115.1"/>
    </source>
</evidence>
<evidence type="ECO:0000313" key="2">
    <source>
        <dbReference type="Proteomes" id="UP000813068"/>
    </source>
</evidence>
<dbReference type="Proteomes" id="UP000813068">
    <property type="component" value="Unassembled WGS sequence"/>
</dbReference>
<dbReference type="RefSeq" id="WP_217681582.1">
    <property type="nucleotide sequence ID" value="NZ_JAHRGL010000020.1"/>
</dbReference>
<comment type="caution">
    <text evidence="1">The sequence shown here is derived from an EMBL/GenBank/DDBJ whole genome shotgun (WGS) entry which is preliminary data.</text>
</comment>